<reference evidence="1" key="1">
    <citation type="submission" date="2015-07" db="EMBL/GenBank/DDBJ databases">
        <title>Adaptation to a free-living lifestyle via gene acquisitions in the diplomonad Trepomonas sp. PC1.</title>
        <authorList>
            <person name="Xu F."/>
            <person name="Jerlstrom-Hultqvist J."/>
            <person name="Kolisko M."/>
            <person name="Simpson A.G.B."/>
            <person name="Roger A.J."/>
            <person name="Svard S.G."/>
            <person name="Andersson J.O."/>
        </authorList>
    </citation>
    <scope>NUCLEOTIDE SEQUENCE</scope>
    <source>
        <strain evidence="1">PC1</strain>
    </source>
</reference>
<dbReference type="SUPFAM" id="SSF57845">
    <property type="entry name" value="B-box zinc-binding domain"/>
    <property type="match status" value="1"/>
</dbReference>
<dbReference type="SUPFAM" id="SSF159034">
    <property type="entry name" value="Mib/herc2 domain-like"/>
    <property type="match status" value="1"/>
</dbReference>
<dbReference type="InterPro" id="IPR037252">
    <property type="entry name" value="Mib_Herc2_sf"/>
</dbReference>
<accession>A0A146KGJ0</accession>
<sequence length="741" mass="86002">EKSDCMYVNGENFCKSCAQIFNIIFSKPKIQVPKELNNEMYGLLNPLVAFDSSPFLPTYCSIHLDQIATKFCVSCNVFSCAKCNHEHIFQQTIDLKQTHSEQLGNDISTIDGKLKCFKPLINNYMLSLNVADRQNPVQLTYVNNPDLKIKASRTTLQFVQHKKLSVPNIFILNDQELLKKRVIESYMIYQPSIQLNNQLMTVNGQLLNQKSHHIQQPKIPQDNSIIWCQNQPHILYSIDQQQLTCYPIKYTANKVFYEMSQPVVIQPKDIYMYLRTYVSPTKNIMGKIKGNFTDLLIKTQVSTEFQLMKQIGLCLVRNIQKMKSPLTEKLVEFYTFDVVNDQEQPAYPALNAQNFKAGTFVILRNDQFKGQDKSPMQITINNKEYFLGRALYFDHEKQICEVLWFNGTKQNYRAGFDGMFDLYVVDDQEKIDLALKKQHMYHLSADEITFYANQKCQCNGQICSIHLHLQNPANQFFAKLQSAYDQQLICKQHLQIKNGNDTCGLNYRLLQEKYDFNQAFRIVTQIEPNLQNEKPTQYPKIKMFQEKYLVSKFISENELKTVVEPQFTSIPVYWNHARLQKPVIVTVGPHYAGGKCYKLGVAFKAGEGKVAVVWMDTLFQQIGRFMQTFVSQYNILQEYALIKNYVVDINWSKNERIQLDAKVYKASVEFQEIAYYEQPVTEKNFRSGLLVGPSLQFAQPLDVIYGIVLGAELGWYWVMWAHGEFSRHEGKELTILQVGNW</sequence>
<name>A0A146KGJ0_9EUKA</name>
<dbReference type="GO" id="GO:0046872">
    <property type="term" value="F:metal ion binding"/>
    <property type="evidence" value="ECO:0007669"/>
    <property type="project" value="InterPro"/>
</dbReference>
<dbReference type="GO" id="GO:0004842">
    <property type="term" value="F:ubiquitin-protein transferase activity"/>
    <property type="evidence" value="ECO:0007669"/>
    <property type="project" value="InterPro"/>
</dbReference>
<protein>
    <submittedName>
        <fullName evidence="1">Mib/herc2 domain-containing protein</fullName>
    </submittedName>
</protein>
<proteinExistence type="predicted"/>
<gene>
    <name evidence="1" type="ORF">TPC1_11059</name>
</gene>
<evidence type="ECO:0000313" key="1">
    <source>
        <dbReference type="EMBL" id="JAP95813.1"/>
    </source>
</evidence>
<dbReference type="AlphaFoldDB" id="A0A146KGJ0"/>
<dbReference type="Gene3D" id="2.30.30.40">
    <property type="entry name" value="SH3 Domains"/>
    <property type="match status" value="1"/>
</dbReference>
<dbReference type="EMBL" id="GDID01000793">
    <property type="protein sequence ID" value="JAP95813.1"/>
    <property type="molecule type" value="Transcribed_RNA"/>
</dbReference>
<organism evidence="1">
    <name type="scientific">Trepomonas sp. PC1</name>
    <dbReference type="NCBI Taxonomy" id="1076344"/>
    <lineage>
        <taxon>Eukaryota</taxon>
        <taxon>Metamonada</taxon>
        <taxon>Diplomonadida</taxon>
        <taxon>Hexamitidae</taxon>
        <taxon>Hexamitinae</taxon>
        <taxon>Trepomonas</taxon>
    </lineage>
</organism>
<feature type="non-terminal residue" evidence="1">
    <location>
        <position position="1"/>
    </location>
</feature>